<organism evidence="1">
    <name type="scientific">Leuconostoc citreum</name>
    <dbReference type="NCBI Taxonomy" id="33964"/>
    <lineage>
        <taxon>Bacteria</taxon>
        <taxon>Bacillati</taxon>
        <taxon>Bacillota</taxon>
        <taxon>Bacilli</taxon>
        <taxon>Lactobacillales</taxon>
        <taxon>Lactobacillaceae</taxon>
        <taxon>Leuconostoc</taxon>
    </lineage>
</organism>
<evidence type="ECO:0000313" key="1">
    <source>
        <dbReference type="EMBL" id="CEF49505.1"/>
    </source>
</evidence>
<dbReference type="EMBL" id="LM651913">
    <property type="protein sequence ID" value="CEF49505.1"/>
    <property type="molecule type" value="Genomic_DNA"/>
</dbReference>
<geneLocation type="plasmid" evidence="1">
    <name>1</name>
</geneLocation>
<dbReference type="AlphaFoldDB" id="A0A0A1ITX7"/>
<protein>
    <submittedName>
        <fullName evidence="1">Uncharacterized protein</fullName>
    </submittedName>
</protein>
<reference evidence="1" key="1">
    <citation type="submission" date="2014-07" db="EMBL/GenBank/DDBJ databases">
        <authorList>
            <person name="Remaud-Simeon Magali"/>
            <person name="Passerini Delphine"/>
        </authorList>
    </citation>
    <scope>NUCLEOTIDE SEQUENCE</scope>
    <source>
        <strain evidence="1">NRRL B-1299</strain>
        <plasmid evidence="1">1</plasmid>
    </source>
</reference>
<accession>A0A0A1ITX7</accession>
<name>A0A0A1ITX7_LEUCI</name>
<sequence length="22" mass="2789">MLKQLRFVINQHVVFNYEIYFS</sequence>
<proteinExistence type="predicted"/>
<gene>
    <name evidence="1" type="ORF">BN964_p00012</name>
</gene>
<keyword evidence="1" id="KW-0614">Plasmid</keyword>